<name>A0A8I2C6X6_BRAEL</name>
<reference evidence="1" key="1">
    <citation type="submission" date="2021-02" db="EMBL/GenBank/DDBJ databases">
        <title>Genomic Encyclopedia of Type Strains, Phase IV (KMG-V): Genome sequencing to study the core and pangenomes of soil and plant-associated prokaryotes.</title>
        <authorList>
            <person name="Whitman W."/>
        </authorList>
    </citation>
    <scope>NUCLEOTIDE SEQUENCE</scope>
    <source>
        <strain evidence="1">USDA 406</strain>
    </source>
</reference>
<accession>A0A8I2C6X6</accession>
<evidence type="ECO:0000313" key="1">
    <source>
        <dbReference type="EMBL" id="MBP1296633.1"/>
    </source>
</evidence>
<dbReference type="AlphaFoldDB" id="A0A8I2C6X6"/>
<gene>
    <name evidence="1" type="ORF">JOH49_006386</name>
</gene>
<proteinExistence type="predicted"/>
<comment type="caution">
    <text evidence="1">The sequence shown here is derived from an EMBL/GenBank/DDBJ whole genome shotgun (WGS) entry which is preliminary data.</text>
</comment>
<organism evidence="1 2">
    <name type="scientific">Bradyrhizobium elkanii</name>
    <dbReference type="NCBI Taxonomy" id="29448"/>
    <lineage>
        <taxon>Bacteria</taxon>
        <taxon>Pseudomonadati</taxon>
        <taxon>Pseudomonadota</taxon>
        <taxon>Alphaproteobacteria</taxon>
        <taxon>Hyphomicrobiales</taxon>
        <taxon>Nitrobacteraceae</taxon>
        <taxon>Bradyrhizobium</taxon>
    </lineage>
</organism>
<evidence type="ECO:0000313" key="2">
    <source>
        <dbReference type="Proteomes" id="UP000673383"/>
    </source>
</evidence>
<dbReference type="EMBL" id="JAFICZ010000001">
    <property type="protein sequence ID" value="MBP1296633.1"/>
    <property type="molecule type" value="Genomic_DNA"/>
</dbReference>
<dbReference type="Proteomes" id="UP000673383">
    <property type="component" value="Unassembled WGS sequence"/>
</dbReference>
<sequence>MARKTTRSIRASFADARQAIAAQQEIADPAPRDARDGIEAGMWEGAPFDRLPPNCPVVPLGVQNKLTFFIDALGQFLSFDGMKPADLIRLFRTTPNFTYWAWPRKKLINVDAETGKQNFMINGVEEKKAIMCLEKAAAARGPFDPSNKLRGRGAWRDSFGRLIWHSGDQLWMVENGKLISSAPGEVDGIFYFRAASIMTPWPEPVPAEESPARQIFDMLRTWHWQRPKLDPVLVLGSLGVMFMSGALKERPHAGIMGDWGTGKTALTNLIQSVIGDVLVRAENPTEAGVRQRMGLDALPVAIDEFEAGEDNSRVSKLVELSRIAYSGGSLLRGGSDHKGVEFTSRNAFFCSGINLPPMKPQDLSRFAILNTRRLQVKGGAEPKAEKDWGRMILRSLMDAWPEFSPLLADWRTLLAGAGLTGRGTDTYGTLFAMAQLMLGAENMEDIGLDTTEPKKLGELIAEATAEERALQGENWRECLEHLMGAPIEAIKGGNRPTIGGITEELETPYAHAADFDLSSRQEKLAMAGVKVVQEADDTLPAGKVRWLLAVPPKGPLLAKMFQGTKWQQQVWFSALKQGPPDIVRSGPRGKVVKINRSAERCLLIDLTAYDKLMEGDA</sequence>
<protein>
    <submittedName>
        <fullName evidence="1">Uncharacterized protein</fullName>
    </submittedName>
</protein>
<dbReference type="RefSeq" id="WP_209944685.1">
    <property type="nucleotide sequence ID" value="NZ_JAFICZ010000001.1"/>
</dbReference>